<dbReference type="InterPro" id="IPR011008">
    <property type="entry name" value="Dimeric_a/b-barrel"/>
</dbReference>
<reference evidence="2" key="1">
    <citation type="journal article" date="2019" name="Int. J. Syst. Evol. Microbiol.">
        <title>The Global Catalogue of Microorganisms (GCM) 10K type strain sequencing project: providing services to taxonomists for standard genome sequencing and annotation.</title>
        <authorList>
            <consortium name="The Broad Institute Genomics Platform"/>
            <consortium name="The Broad Institute Genome Sequencing Center for Infectious Disease"/>
            <person name="Wu L."/>
            <person name="Ma J."/>
        </authorList>
    </citation>
    <scope>NUCLEOTIDE SEQUENCE [LARGE SCALE GENOMIC DNA]</scope>
    <source>
        <strain evidence="2">CGMCC 4.7246</strain>
    </source>
</reference>
<keyword evidence="2" id="KW-1185">Reference proteome</keyword>
<dbReference type="Proteomes" id="UP001596220">
    <property type="component" value="Unassembled WGS sequence"/>
</dbReference>
<dbReference type="Pfam" id="PF07237">
    <property type="entry name" value="DUF1428"/>
    <property type="match status" value="1"/>
</dbReference>
<evidence type="ECO:0000313" key="2">
    <source>
        <dbReference type="Proteomes" id="UP001596220"/>
    </source>
</evidence>
<organism evidence="1 2">
    <name type="scientific">Saccharothrix lopnurensis</name>
    <dbReference type="NCBI Taxonomy" id="1670621"/>
    <lineage>
        <taxon>Bacteria</taxon>
        <taxon>Bacillati</taxon>
        <taxon>Actinomycetota</taxon>
        <taxon>Actinomycetes</taxon>
        <taxon>Pseudonocardiales</taxon>
        <taxon>Pseudonocardiaceae</taxon>
        <taxon>Saccharothrix</taxon>
    </lineage>
</organism>
<evidence type="ECO:0000313" key="1">
    <source>
        <dbReference type="EMBL" id="MFC6092973.1"/>
    </source>
</evidence>
<sequence>MYQELFVYRVPENRADDFERVVGQAIEVFRRHGALGGELVRVTDDTDKFGCRSMGNALGIGGDEVLYVEVSYFHDKAHHERVSASTDADPEVVDLFEVLVKTVDIQHVARSEFSSAVRSVDHAAMAAHASI</sequence>
<dbReference type="SUPFAM" id="SSF54909">
    <property type="entry name" value="Dimeric alpha+beta barrel"/>
    <property type="match status" value="1"/>
</dbReference>
<dbReference type="EMBL" id="JBHSQO010000036">
    <property type="protein sequence ID" value="MFC6092973.1"/>
    <property type="molecule type" value="Genomic_DNA"/>
</dbReference>
<accession>A0ABW1PD48</accession>
<dbReference type="InterPro" id="IPR009874">
    <property type="entry name" value="DUF1428"/>
</dbReference>
<proteinExistence type="predicted"/>
<dbReference type="RefSeq" id="WP_380639706.1">
    <property type="nucleotide sequence ID" value="NZ_JBHSQO010000036.1"/>
</dbReference>
<comment type="caution">
    <text evidence="1">The sequence shown here is derived from an EMBL/GenBank/DDBJ whole genome shotgun (WGS) entry which is preliminary data.</text>
</comment>
<gene>
    <name evidence="1" type="ORF">ACFP3R_27185</name>
</gene>
<dbReference type="Gene3D" id="3.30.70.100">
    <property type="match status" value="1"/>
</dbReference>
<name>A0ABW1PD48_9PSEU</name>
<protein>
    <submittedName>
        <fullName evidence="1">DUF1428 family protein</fullName>
    </submittedName>
</protein>